<keyword evidence="1" id="KW-0863">Zinc-finger</keyword>
<keyword evidence="1" id="KW-0862">Zinc</keyword>
<sequence length="259" mass="28171">MDKTLDLKLIPEYDGSAKQSIAEWLEKVELVCKLRGIRDIASVIPLRLTGGAFAVYLQLAGEERKNPEKVKCALLAAFAVDSFDAYEEFVARKLGAEEAPDVYLADLRRLASLFGGVSDKALICAFVTGLPGSLRRLLKAGSRMEDLSLSEILSRVRAIVKDERPMSVKDVCFGASDSRVQSRQGMSKRRCFACGGLNHFARDCSLRRQGSSVGKKGKTPVSTSQAQEYRRKGSNAVVAKHQGNGCGEELPAPASSPHH</sequence>
<dbReference type="Pfam" id="PF00098">
    <property type="entry name" value="zf-CCHC"/>
    <property type="match status" value="1"/>
</dbReference>
<dbReference type="Gene3D" id="4.10.60.10">
    <property type="entry name" value="Zinc finger, CCHC-type"/>
    <property type="match status" value="1"/>
</dbReference>
<dbReference type="InterPro" id="IPR036875">
    <property type="entry name" value="Znf_CCHC_sf"/>
</dbReference>
<dbReference type="AlphaFoldDB" id="A0A5S6QMH5"/>
<name>A0A5S6QMH5_TRIMR</name>
<dbReference type="WBParaSite" id="TMUE_2000008541.1">
    <property type="protein sequence ID" value="TMUE_2000008541.1"/>
    <property type="gene ID" value="WBGene00300315"/>
</dbReference>
<dbReference type="Proteomes" id="UP000046395">
    <property type="component" value="Unassembled WGS sequence"/>
</dbReference>
<reference evidence="5" key="1">
    <citation type="submission" date="2019-12" db="UniProtKB">
        <authorList>
            <consortium name="WormBaseParasite"/>
        </authorList>
    </citation>
    <scope>IDENTIFICATION</scope>
</reference>
<dbReference type="GO" id="GO:0003676">
    <property type="term" value="F:nucleic acid binding"/>
    <property type="evidence" value="ECO:0007669"/>
    <property type="project" value="InterPro"/>
</dbReference>
<keyword evidence="1" id="KW-0479">Metal-binding</keyword>
<evidence type="ECO:0000259" key="3">
    <source>
        <dbReference type="PROSITE" id="PS50158"/>
    </source>
</evidence>
<feature type="domain" description="CCHC-type" evidence="3">
    <location>
        <begin position="189"/>
        <end position="204"/>
    </location>
</feature>
<feature type="region of interest" description="Disordered" evidence="2">
    <location>
        <begin position="209"/>
        <end position="259"/>
    </location>
</feature>
<evidence type="ECO:0000256" key="1">
    <source>
        <dbReference type="PROSITE-ProRule" id="PRU00047"/>
    </source>
</evidence>
<evidence type="ECO:0000313" key="4">
    <source>
        <dbReference type="Proteomes" id="UP000046395"/>
    </source>
</evidence>
<evidence type="ECO:0000256" key="2">
    <source>
        <dbReference type="SAM" id="MobiDB-lite"/>
    </source>
</evidence>
<dbReference type="PROSITE" id="PS50158">
    <property type="entry name" value="ZF_CCHC"/>
    <property type="match status" value="1"/>
</dbReference>
<accession>A0A5S6QMH5</accession>
<dbReference type="GO" id="GO:0019899">
    <property type="term" value="F:enzyme binding"/>
    <property type="evidence" value="ECO:0007669"/>
    <property type="project" value="UniProtKB-ARBA"/>
</dbReference>
<keyword evidence="4" id="KW-1185">Reference proteome</keyword>
<protein>
    <submittedName>
        <fullName evidence="5">CCHC-type domain-containing protein</fullName>
    </submittedName>
</protein>
<dbReference type="InterPro" id="IPR001878">
    <property type="entry name" value="Znf_CCHC"/>
</dbReference>
<organism evidence="4 5">
    <name type="scientific">Trichuris muris</name>
    <name type="common">Mouse whipworm</name>
    <dbReference type="NCBI Taxonomy" id="70415"/>
    <lineage>
        <taxon>Eukaryota</taxon>
        <taxon>Metazoa</taxon>
        <taxon>Ecdysozoa</taxon>
        <taxon>Nematoda</taxon>
        <taxon>Enoplea</taxon>
        <taxon>Dorylaimia</taxon>
        <taxon>Trichinellida</taxon>
        <taxon>Trichuridae</taxon>
        <taxon>Trichuris</taxon>
    </lineage>
</organism>
<proteinExistence type="predicted"/>
<dbReference type="SUPFAM" id="SSF57756">
    <property type="entry name" value="Retrovirus zinc finger-like domains"/>
    <property type="match status" value="1"/>
</dbReference>
<evidence type="ECO:0000313" key="5">
    <source>
        <dbReference type="WBParaSite" id="TMUE_2000008541.1"/>
    </source>
</evidence>
<dbReference type="GO" id="GO:0008270">
    <property type="term" value="F:zinc ion binding"/>
    <property type="evidence" value="ECO:0007669"/>
    <property type="project" value="UniProtKB-KW"/>
</dbReference>